<feature type="transmembrane region" description="Helical" evidence="2">
    <location>
        <begin position="676"/>
        <end position="693"/>
    </location>
</feature>
<evidence type="ECO:0000256" key="1">
    <source>
        <dbReference type="SAM" id="MobiDB-lite"/>
    </source>
</evidence>
<dbReference type="EMBL" id="CM001889">
    <property type="protein sequence ID" value="EOY52536.1"/>
    <property type="molecule type" value="Genomic_DNA"/>
</dbReference>
<evidence type="ECO:0000256" key="2">
    <source>
        <dbReference type="SAM" id="Phobius"/>
    </source>
</evidence>
<feature type="transmembrane region" description="Helical" evidence="2">
    <location>
        <begin position="407"/>
        <end position="427"/>
    </location>
</feature>
<feature type="compositionally biased region" description="Gly residues" evidence="1">
    <location>
        <begin position="586"/>
        <end position="598"/>
    </location>
</feature>
<feature type="transmembrane region" description="Helical" evidence="2">
    <location>
        <begin position="514"/>
        <end position="531"/>
    </location>
</feature>
<feature type="transmembrane region" description="Helical" evidence="2">
    <location>
        <begin position="783"/>
        <end position="800"/>
    </location>
</feature>
<dbReference type="AlphaFoldDB" id="A0A7U9E3B3"/>
<keyword evidence="2" id="KW-0812">Transmembrane</keyword>
<feature type="transmembrane region" description="Helical" evidence="2">
    <location>
        <begin position="353"/>
        <end position="381"/>
    </location>
</feature>
<feature type="transmembrane region" description="Helical" evidence="2">
    <location>
        <begin position="218"/>
        <end position="236"/>
    </location>
</feature>
<feature type="transmembrane region" description="Helical" evidence="2">
    <location>
        <begin position="603"/>
        <end position="622"/>
    </location>
</feature>
<feature type="transmembrane region" description="Helical" evidence="2">
    <location>
        <begin position="728"/>
        <end position="746"/>
    </location>
</feature>
<feature type="transmembrane region" description="Helical" evidence="2">
    <location>
        <begin position="460"/>
        <end position="479"/>
    </location>
</feature>
<feature type="transmembrane region" description="Helical" evidence="2">
    <location>
        <begin position="78"/>
        <end position="99"/>
    </location>
</feature>
<feature type="region of interest" description="Disordered" evidence="1">
    <location>
        <begin position="583"/>
        <end position="602"/>
    </location>
</feature>
<sequence>MTNLPPPAEELRFLDAELRQLDVRRATLLRRRAWLVHTLQATAARQPALGPGTAPVGPPAGTGAAARRPEATAPGVQNVLLVLGGVLLTIAAIAFTLVSWGHLGIAGRALVLGALTVGALGAPVALLRRGLRSTAEAVAALGTALTVLDAYALHEVAFPGTDGAGYTATASAVLAALWAVYGVRLGLRHPLPLAVATAHLPLLLGAIAVGAGPYTLTAVSLATTAGGTAVALRAALLPVRIVAVTGALGTGAAGVLSAGWLCWSASGPGPAARAAALLLVAAALALVAGRFVPRPEISVGAAFAAGLCVVAGAGGVLRVTVPGEWTVPGCLACAIALLATERTRLHHPLRQGLVRASAAVQGFAVLWTLPLVAGCVLGPAVRGAHPWSGTPRDFRDAVFAGLPRPPYAGTAPLVLAVVAAVLVVAGHRTARRPAVTVAAPVLGWAAALVLPVVLQLPYAAGLVAHAVVVAAALFFAVRLGRADKRPSPPSLTALLLALVTSVGLALVSLASEPATIAVLGTLTVLFAAAGLRPGPAPFAAPAALCHATALACAIGASAGRPPHHTALLVLVVPAVAALIASRTGGSRTGGSRTGGSRTGGSRATVPVEVAGAAAGLLALALAAPEPPMLALVLSLCGAVAAATALRPERRAAGWAAAALFLLATWVRLAAWDVAAPEAYTLPVTGPALIVGLLRRRRDAAVSSWTAYGSGLAVTLVPSLLAAWDDQHWLRPLALGVAALAVTLAGARHRLQAPLVLGPGVLALVALHELTPYLAQFVGALPRWAPPAVVGLVLLILGATYEQRLRDARRLREALGRLG</sequence>
<feature type="transmembrane region" description="Helical" evidence="2">
    <location>
        <begin position="164"/>
        <end position="181"/>
    </location>
</feature>
<feature type="transmembrane region" description="Helical" evidence="2">
    <location>
        <begin position="652"/>
        <end position="670"/>
    </location>
</feature>
<accession>A0A7U9E3B3</accession>
<feature type="transmembrane region" description="Helical" evidence="2">
    <location>
        <begin position="434"/>
        <end position="454"/>
    </location>
</feature>
<protein>
    <submittedName>
        <fullName evidence="3">Uncharacterized protein</fullName>
    </submittedName>
</protein>
<feature type="transmembrane region" description="Helical" evidence="2">
    <location>
        <begin position="628"/>
        <end position="645"/>
    </location>
</feature>
<feature type="transmembrane region" description="Helical" evidence="2">
    <location>
        <begin position="538"/>
        <end position="558"/>
    </location>
</feature>
<proteinExistence type="predicted"/>
<feature type="transmembrane region" description="Helical" evidence="2">
    <location>
        <begin position="325"/>
        <end position="341"/>
    </location>
</feature>
<evidence type="ECO:0000313" key="4">
    <source>
        <dbReference type="Proteomes" id="UP000014062"/>
    </source>
</evidence>
<feature type="transmembrane region" description="Helical" evidence="2">
    <location>
        <begin position="272"/>
        <end position="292"/>
    </location>
</feature>
<feature type="transmembrane region" description="Helical" evidence="2">
    <location>
        <begin position="705"/>
        <end position="722"/>
    </location>
</feature>
<feature type="transmembrane region" description="Helical" evidence="2">
    <location>
        <begin position="243"/>
        <end position="266"/>
    </location>
</feature>
<keyword evidence="2" id="KW-1133">Transmembrane helix</keyword>
<dbReference type="InterPro" id="IPR058062">
    <property type="entry name" value="SCO7613_C"/>
</dbReference>
<gene>
    <name evidence="3" type="ORF">SLI_7837</name>
</gene>
<feature type="transmembrane region" description="Helical" evidence="2">
    <location>
        <begin position="753"/>
        <end position="777"/>
    </location>
</feature>
<dbReference type="RefSeq" id="WP_016328149.1">
    <property type="nucleotide sequence ID" value="NZ_CM001889.1"/>
</dbReference>
<reference evidence="4" key="1">
    <citation type="journal article" date="2013" name="Genome Biol. Evol.">
        <title>The genome sequence of Streptomyces lividans 66 reveals a novel tRNA-dependent peptide biosynthetic system within a metal-related genomic island.</title>
        <authorList>
            <person name="Cruz-Morales P."/>
            <person name="Vijgenboom E."/>
            <person name="Iruegas-Bocardo F."/>
            <person name="Girard G."/>
            <person name="Yanez-Guerra L.A."/>
            <person name="Ramos-Aboites H.E."/>
            <person name="Pernodet J.L."/>
            <person name="Anne J."/>
            <person name="van Wezel G.P."/>
            <person name="Barona-Gomez F."/>
        </authorList>
    </citation>
    <scope>NUCLEOTIDE SEQUENCE [LARGE SCALE GENOMIC DNA]</scope>
    <source>
        <strain evidence="4">1326</strain>
    </source>
</reference>
<name>A0A7U9E3B3_STRLI</name>
<feature type="transmembrane region" description="Helical" evidence="2">
    <location>
        <begin position="105"/>
        <end position="127"/>
    </location>
</feature>
<evidence type="ECO:0000313" key="3">
    <source>
        <dbReference type="EMBL" id="EOY52536.1"/>
    </source>
</evidence>
<feature type="transmembrane region" description="Helical" evidence="2">
    <location>
        <begin position="193"/>
        <end position="212"/>
    </location>
</feature>
<feature type="transmembrane region" description="Helical" evidence="2">
    <location>
        <begin position="491"/>
        <end position="508"/>
    </location>
</feature>
<feature type="region of interest" description="Disordered" evidence="1">
    <location>
        <begin position="47"/>
        <end position="67"/>
    </location>
</feature>
<keyword evidence="2" id="KW-0472">Membrane</keyword>
<feature type="transmembrane region" description="Helical" evidence="2">
    <location>
        <begin position="299"/>
        <end position="319"/>
    </location>
</feature>
<feature type="transmembrane region" description="Helical" evidence="2">
    <location>
        <begin position="564"/>
        <end position="582"/>
    </location>
</feature>
<dbReference type="Proteomes" id="UP000014062">
    <property type="component" value="Chromosome"/>
</dbReference>
<dbReference type="NCBIfam" id="NF047321">
    <property type="entry name" value="SCO7613_CTERM"/>
    <property type="match status" value="1"/>
</dbReference>
<feature type="transmembrane region" description="Helical" evidence="2">
    <location>
        <begin position="134"/>
        <end position="152"/>
    </location>
</feature>
<organism evidence="3 4">
    <name type="scientific">Streptomyces lividans 1326</name>
    <dbReference type="NCBI Taxonomy" id="1200984"/>
    <lineage>
        <taxon>Bacteria</taxon>
        <taxon>Bacillati</taxon>
        <taxon>Actinomycetota</taxon>
        <taxon>Actinomycetes</taxon>
        <taxon>Kitasatosporales</taxon>
        <taxon>Streptomycetaceae</taxon>
        <taxon>Streptomyces</taxon>
    </lineage>
</organism>